<evidence type="ECO:0000256" key="1">
    <source>
        <dbReference type="SAM" id="MobiDB-lite"/>
    </source>
</evidence>
<feature type="region of interest" description="Disordered" evidence="1">
    <location>
        <begin position="49"/>
        <end position="74"/>
    </location>
</feature>
<protein>
    <submittedName>
        <fullName evidence="2">Uncharacterized protein</fullName>
    </submittedName>
</protein>
<accession>A0A2P5AUC3</accession>
<gene>
    <name evidence="2" type="ORF">PanWU01x14_299210</name>
</gene>
<dbReference type="OrthoDB" id="10516077at2759"/>
<name>A0A2P5AUC3_PARAD</name>
<dbReference type="Proteomes" id="UP000237105">
    <property type="component" value="Unassembled WGS sequence"/>
</dbReference>
<dbReference type="AlphaFoldDB" id="A0A2P5AUC3"/>
<comment type="caution">
    <text evidence="2">The sequence shown here is derived from an EMBL/GenBank/DDBJ whole genome shotgun (WGS) entry which is preliminary data.</text>
</comment>
<organism evidence="2 3">
    <name type="scientific">Parasponia andersonii</name>
    <name type="common">Sponia andersonii</name>
    <dbReference type="NCBI Taxonomy" id="3476"/>
    <lineage>
        <taxon>Eukaryota</taxon>
        <taxon>Viridiplantae</taxon>
        <taxon>Streptophyta</taxon>
        <taxon>Embryophyta</taxon>
        <taxon>Tracheophyta</taxon>
        <taxon>Spermatophyta</taxon>
        <taxon>Magnoliopsida</taxon>
        <taxon>eudicotyledons</taxon>
        <taxon>Gunneridae</taxon>
        <taxon>Pentapetalae</taxon>
        <taxon>rosids</taxon>
        <taxon>fabids</taxon>
        <taxon>Rosales</taxon>
        <taxon>Cannabaceae</taxon>
        <taxon>Parasponia</taxon>
    </lineage>
</organism>
<reference evidence="3" key="1">
    <citation type="submission" date="2016-06" db="EMBL/GenBank/DDBJ databases">
        <title>Parallel loss of symbiosis genes in relatives of nitrogen-fixing non-legume Parasponia.</title>
        <authorList>
            <person name="Van Velzen R."/>
            <person name="Holmer R."/>
            <person name="Bu F."/>
            <person name="Rutten L."/>
            <person name="Van Zeijl A."/>
            <person name="Liu W."/>
            <person name="Santuari L."/>
            <person name="Cao Q."/>
            <person name="Sharma T."/>
            <person name="Shen D."/>
            <person name="Roswanjaya Y."/>
            <person name="Wardhani T."/>
            <person name="Kalhor M.S."/>
            <person name="Jansen J."/>
            <person name="Van den Hoogen J."/>
            <person name="Gungor B."/>
            <person name="Hartog M."/>
            <person name="Hontelez J."/>
            <person name="Verver J."/>
            <person name="Yang W.-C."/>
            <person name="Schijlen E."/>
            <person name="Repin R."/>
            <person name="Schilthuizen M."/>
            <person name="Schranz E."/>
            <person name="Heidstra R."/>
            <person name="Miyata K."/>
            <person name="Fedorova E."/>
            <person name="Kohlen W."/>
            <person name="Bisseling T."/>
            <person name="Smit S."/>
            <person name="Geurts R."/>
        </authorList>
    </citation>
    <scope>NUCLEOTIDE SEQUENCE [LARGE SCALE GENOMIC DNA]</scope>
    <source>
        <strain evidence="3">cv. WU1-14</strain>
    </source>
</reference>
<keyword evidence="3" id="KW-1185">Reference proteome</keyword>
<evidence type="ECO:0000313" key="2">
    <source>
        <dbReference type="EMBL" id="PON40154.1"/>
    </source>
</evidence>
<evidence type="ECO:0000313" key="3">
    <source>
        <dbReference type="Proteomes" id="UP000237105"/>
    </source>
</evidence>
<proteinExistence type="predicted"/>
<sequence>MNSGQRQPQLSAAIAADLRRLAYVFGGQEWDKLNRPYGRLGTQWTVKMRSGGSWGRNQDPSFLRSKKKDKKGIM</sequence>
<dbReference type="EMBL" id="JXTB01000445">
    <property type="protein sequence ID" value="PON40154.1"/>
    <property type="molecule type" value="Genomic_DNA"/>
</dbReference>
<feature type="compositionally biased region" description="Basic residues" evidence="1">
    <location>
        <begin position="64"/>
        <end position="74"/>
    </location>
</feature>